<reference evidence="8 9" key="1">
    <citation type="journal article" date="2018" name="Cell">
        <title>The Chara Genome: Secondary Complexity and Implications for Plant Terrestrialization.</title>
        <authorList>
            <person name="Nishiyama T."/>
            <person name="Sakayama H."/>
            <person name="Vries J.D."/>
            <person name="Buschmann H."/>
            <person name="Saint-Marcoux D."/>
            <person name="Ullrich K.K."/>
            <person name="Haas F.B."/>
            <person name="Vanderstraeten L."/>
            <person name="Becker D."/>
            <person name="Lang D."/>
            <person name="Vosolsobe S."/>
            <person name="Rombauts S."/>
            <person name="Wilhelmsson P.K.I."/>
            <person name="Janitza P."/>
            <person name="Kern R."/>
            <person name="Heyl A."/>
            <person name="Rumpler F."/>
            <person name="Villalobos L.I.A.C."/>
            <person name="Clay J.M."/>
            <person name="Skokan R."/>
            <person name="Toyoda A."/>
            <person name="Suzuki Y."/>
            <person name="Kagoshima H."/>
            <person name="Schijlen E."/>
            <person name="Tajeshwar N."/>
            <person name="Catarino B."/>
            <person name="Hetherington A.J."/>
            <person name="Saltykova A."/>
            <person name="Bonnot C."/>
            <person name="Breuninger H."/>
            <person name="Symeonidi A."/>
            <person name="Radhakrishnan G.V."/>
            <person name="Van Nieuwerburgh F."/>
            <person name="Deforce D."/>
            <person name="Chang C."/>
            <person name="Karol K.G."/>
            <person name="Hedrich R."/>
            <person name="Ulvskov P."/>
            <person name="Glockner G."/>
            <person name="Delwiche C.F."/>
            <person name="Petrasek J."/>
            <person name="Van de Peer Y."/>
            <person name="Friml J."/>
            <person name="Beilby M."/>
            <person name="Dolan L."/>
            <person name="Kohara Y."/>
            <person name="Sugano S."/>
            <person name="Fujiyama A."/>
            <person name="Delaux P.-M."/>
            <person name="Quint M."/>
            <person name="TheiBen G."/>
            <person name="Hagemann M."/>
            <person name="Harholt J."/>
            <person name="Dunand C."/>
            <person name="Zachgo S."/>
            <person name="Langdale J."/>
            <person name="Maumus F."/>
            <person name="Straeten D.V.D."/>
            <person name="Gould S.B."/>
            <person name="Rensing S.A."/>
        </authorList>
    </citation>
    <scope>NUCLEOTIDE SEQUENCE [LARGE SCALE GENOMIC DNA]</scope>
    <source>
        <strain evidence="8 9">S276</strain>
    </source>
</reference>
<sequence>MKTAAAGWLFAGCLVASIIFSRADDSASAFVKTTIASNPLVIFSKSYCPYCKRAKNVFKELKETPYVVELDLRDDGGSIQEEIGKMHGVWTVPQVFIGGQRLGGSDDTVAAYSSGKLQKMLDDLKKSSGESENYDL</sequence>
<keyword evidence="2" id="KW-0813">Transport</keyword>
<evidence type="ECO:0000259" key="7">
    <source>
        <dbReference type="Pfam" id="PF00462"/>
    </source>
</evidence>
<keyword evidence="3" id="KW-0249">Electron transport</keyword>
<dbReference type="InterPro" id="IPR011899">
    <property type="entry name" value="Glutaredoxin_euk/vir"/>
</dbReference>
<organism evidence="8 9">
    <name type="scientific">Chara braunii</name>
    <name type="common">Braun's stonewort</name>
    <dbReference type="NCBI Taxonomy" id="69332"/>
    <lineage>
        <taxon>Eukaryota</taxon>
        <taxon>Viridiplantae</taxon>
        <taxon>Streptophyta</taxon>
        <taxon>Charophyceae</taxon>
        <taxon>Charales</taxon>
        <taxon>Characeae</taxon>
        <taxon>Chara</taxon>
    </lineage>
</organism>
<dbReference type="GO" id="GO:0015038">
    <property type="term" value="F:glutathione disulfide oxidoreductase activity"/>
    <property type="evidence" value="ECO:0007669"/>
    <property type="project" value="TreeGrafter"/>
</dbReference>
<dbReference type="NCBIfam" id="TIGR02180">
    <property type="entry name" value="GRX_euk"/>
    <property type="match status" value="1"/>
</dbReference>
<protein>
    <recommendedName>
        <fullName evidence="7">Glutaredoxin domain-containing protein</fullName>
    </recommendedName>
</protein>
<feature type="chain" id="PRO_5017428947" description="Glutaredoxin domain-containing protein" evidence="6">
    <location>
        <begin position="24"/>
        <end position="136"/>
    </location>
</feature>
<dbReference type="CDD" id="cd03419">
    <property type="entry name" value="GRX_GRXh_1_2_like"/>
    <property type="match status" value="1"/>
</dbReference>
<dbReference type="Proteomes" id="UP000265515">
    <property type="component" value="Unassembled WGS sequence"/>
</dbReference>
<dbReference type="InterPro" id="IPR011767">
    <property type="entry name" value="GLR_AS"/>
</dbReference>
<keyword evidence="4" id="KW-1015">Disulfide bond</keyword>
<evidence type="ECO:0000313" key="9">
    <source>
        <dbReference type="Proteomes" id="UP000265515"/>
    </source>
</evidence>
<proteinExistence type="inferred from homology"/>
<dbReference type="InterPro" id="IPR002109">
    <property type="entry name" value="Glutaredoxin"/>
</dbReference>
<name>A0A388KWM3_CHABU</name>
<dbReference type="FunFam" id="3.40.30.10:FF:000026">
    <property type="entry name" value="Glutaredoxin 2"/>
    <property type="match status" value="1"/>
</dbReference>
<dbReference type="Gene3D" id="3.40.30.10">
    <property type="entry name" value="Glutaredoxin"/>
    <property type="match status" value="1"/>
</dbReference>
<dbReference type="GO" id="GO:0034599">
    <property type="term" value="P:cellular response to oxidative stress"/>
    <property type="evidence" value="ECO:0007669"/>
    <property type="project" value="TreeGrafter"/>
</dbReference>
<evidence type="ECO:0000256" key="6">
    <source>
        <dbReference type="SAM" id="SignalP"/>
    </source>
</evidence>
<feature type="signal peptide" evidence="6">
    <location>
        <begin position="1"/>
        <end position="23"/>
    </location>
</feature>
<dbReference type="InterPro" id="IPR014025">
    <property type="entry name" value="Glutaredoxin_subgr"/>
</dbReference>
<dbReference type="PANTHER" id="PTHR45694">
    <property type="entry name" value="GLUTAREDOXIN 2"/>
    <property type="match status" value="1"/>
</dbReference>
<accession>A0A388KWM3</accession>
<dbReference type="OrthoDB" id="418495at2759"/>
<evidence type="ECO:0000313" key="8">
    <source>
        <dbReference type="EMBL" id="GBG74465.1"/>
    </source>
</evidence>
<evidence type="ECO:0000256" key="1">
    <source>
        <dbReference type="ARBA" id="ARBA00007190"/>
    </source>
</evidence>
<dbReference type="GO" id="GO:0005789">
    <property type="term" value="C:endoplasmic reticulum membrane"/>
    <property type="evidence" value="ECO:0007669"/>
    <property type="project" value="EnsemblPlants"/>
</dbReference>
<dbReference type="GO" id="GO:0005773">
    <property type="term" value="C:vacuole"/>
    <property type="evidence" value="ECO:0007669"/>
    <property type="project" value="EnsemblPlants"/>
</dbReference>
<dbReference type="SUPFAM" id="SSF52833">
    <property type="entry name" value="Thioredoxin-like"/>
    <property type="match status" value="1"/>
</dbReference>
<dbReference type="AlphaFoldDB" id="A0A388KWM3"/>
<dbReference type="PROSITE" id="PS51354">
    <property type="entry name" value="GLUTAREDOXIN_2"/>
    <property type="match status" value="1"/>
</dbReference>
<evidence type="ECO:0000256" key="5">
    <source>
        <dbReference type="ARBA" id="ARBA00023284"/>
    </source>
</evidence>
<dbReference type="Gramene" id="GBG74465">
    <property type="protein sequence ID" value="GBG74465"/>
    <property type="gene ID" value="CBR_g18876"/>
</dbReference>
<gene>
    <name evidence="8" type="ORF">CBR_g18876</name>
</gene>
<comment type="similarity">
    <text evidence="1">Belongs to the glutaredoxin family. CPYC subfamily.</text>
</comment>
<keyword evidence="6" id="KW-0732">Signal</keyword>
<comment type="caution">
    <text evidence="8">The sequence shown here is derived from an EMBL/GenBank/DDBJ whole genome shotgun (WGS) entry which is preliminary data.</text>
</comment>
<dbReference type="PROSITE" id="PS00195">
    <property type="entry name" value="GLUTAREDOXIN_1"/>
    <property type="match status" value="1"/>
</dbReference>
<dbReference type="OMA" id="DSTHAQF"/>
<evidence type="ECO:0000256" key="2">
    <source>
        <dbReference type="ARBA" id="ARBA00022448"/>
    </source>
</evidence>
<dbReference type="PRINTS" id="PR00160">
    <property type="entry name" value="GLUTAREDOXIN"/>
</dbReference>
<dbReference type="EMBL" id="BFEA01000203">
    <property type="protein sequence ID" value="GBG74465.1"/>
    <property type="molecule type" value="Genomic_DNA"/>
</dbReference>
<dbReference type="STRING" id="69332.A0A388KWM3"/>
<evidence type="ECO:0000256" key="4">
    <source>
        <dbReference type="ARBA" id="ARBA00023157"/>
    </source>
</evidence>
<keyword evidence="9" id="KW-1185">Reference proteome</keyword>
<dbReference type="Pfam" id="PF00462">
    <property type="entry name" value="Glutaredoxin"/>
    <property type="match status" value="1"/>
</dbReference>
<dbReference type="PANTHER" id="PTHR45694:SF5">
    <property type="entry name" value="GLUTAREDOXIN 2"/>
    <property type="match status" value="1"/>
</dbReference>
<dbReference type="InterPro" id="IPR036249">
    <property type="entry name" value="Thioredoxin-like_sf"/>
</dbReference>
<keyword evidence="5" id="KW-0676">Redox-active center</keyword>
<evidence type="ECO:0000256" key="3">
    <source>
        <dbReference type="ARBA" id="ARBA00022982"/>
    </source>
</evidence>
<feature type="domain" description="Glutaredoxin" evidence="7">
    <location>
        <begin position="41"/>
        <end position="100"/>
    </location>
</feature>